<dbReference type="EMBL" id="QJKF01000020">
    <property type="protein sequence ID" value="PXX56285.1"/>
    <property type="molecule type" value="Genomic_DNA"/>
</dbReference>
<dbReference type="PANTHER" id="PTHR43132">
    <property type="entry name" value="ARSENICAL RESISTANCE OPERON REPRESSOR ARSR-RELATED"/>
    <property type="match status" value="1"/>
</dbReference>
<dbReference type="InterPro" id="IPR051011">
    <property type="entry name" value="Metal_resp_trans_reg"/>
</dbReference>
<reference evidence="5 6" key="1">
    <citation type="submission" date="2018-05" db="EMBL/GenBank/DDBJ databases">
        <title>Genomic Encyclopedia of Type Strains, Phase IV (KMG-IV): sequencing the most valuable type-strain genomes for metagenomic binning, comparative biology and taxonomic classification.</title>
        <authorList>
            <person name="Goeker M."/>
        </authorList>
    </citation>
    <scope>NUCLEOTIDE SEQUENCE [LARGE SCALE GENOMIC DNA]</scope>
    <source>
        <strain evidence="5 6">DSM 44704</strain>
    </source>
</reference>
<evidence type="ECO:0000313" key="5">
    <source>
        <dbReference type="EMBL" id="PXX56285.1"/>
    </source>
</evidence>
<gene>
    <name evidence="5" type="ORF">DFR70_12026</name>
</gene>
<dbReference type="GO" id="GO:0003677">
    <property type="term" value="F:DNA binding"/>
    <property type="evidence" value="ECO:0007669"/>
    <property type="project" value="UniProtKB-KW"/>
</dbReference>
<name>A0A318JUR4_9NOCA</name>
<evidence type="ECO:0000256" key="3">
    <source>
        <dbReference type="ARBA" id="ARBA00023163"/>
    </source>
</evidence>
<evidence type="ECO:0000259" key="4">
    <source>
        <dbReference type="PROSITE" id="PS50987"/>
    </source>
</evidence>
<comment type="caution">
    <text evidence="5">The sequence shown here is derived from an EMBL/GenBank/DDBJ whole genome shotgun (WGS) entry which is preliminary data.</text>
</comment>
<dbReference type="InterPro" id="IPR036390">
    <property type="entry name" value="WH_DNA-bd_sf"/>
</dbReference>
<dbReference type="SMART" id="SM00418">
    <property type="entry name" value="HTH_ARSR"/>
    <property type="match status" value="1"/>
</dbReference>
<dbReference type="InterPro" id="IPR011991">
    <property type="entry name" value="ArsR-like_HTH"/>
</dbReference>
<dbReference type="InterPro" id="IPR001845">
    <property type="entry name" value="HTH_ArsR_DNA-bd_dom"/>
</dbReference>
<evidence type="ECO:0000256" key="2">
    <source>
        <dbReference type="ARBA" id="ARBA00023125"/>
    </source>
</evidence>
<dbReference type="PANTHER" id="PTHR43132:SF8">
    <property type="entry name" value="HTH-TYPE TRANSCRIPTIONAL REGULATOR KMTR"/>
    <property type="match status" value="1"/>
</dbReference>
<dbReference type="PROSITE" id="PS50987">
    <property type="entry name" value="HTH_ARSR_2"/>
    <property type="match status" value="1"/>
</dbReference>
<organism evidence="5 6">
    <name type="scientific">Nocardia tenerifensis</name>
    <dbReference type="NCBI Taxonomy" id="228006"/>
    <lineage>
        <taxon>Bacteria</taxon>
        <taxon>Bacillati</taxon>
        <taxon>Actinomycetota</taxon>
        <taxon>Actinomycetes</taxon>
        <taxon>Mycobacteriales</taxon>
        <taxon>Nocardiaceae</taxon>
        <taxon>Nocardia</taxon>
    </lineage>
</organism>
<dbReference type="GO" id="GO:0003700">
    <property type="term" value="F:DNA-binding transcription factor activity"/>
    <property type="evidence" value="ECO:0007669"/>
    <property type="project" value="InterPro"/>
</dbReference>
<dbReference type="Gene3D" id="1.10.10.10">
    <property type="entry name" value="Winged helix-like DNA-binding domain superfamily/Winged helix DNA-binding domain"/>
    <property type="match status" value="1"/>
</dbReference>
<feature type="domain" description="HTH arsR-type" evidence="4">
    <location>
        <begin position="186"/>
        <end position="271"/>
    </location>
</feature>
<dbReference type="SUPFAM" id="SSF46785">
    <property type="entry name" value="Winged helix' DNA-binding domain"/>
    <property type="match status" value="1"/>
</dbReference>
<evidence type="ECO:0000313" key="6">
    <source>
        <dbReference type="Proteomes" id="UP000247569"/>
    </source>
</evidence>
<accession>A0A318JUR4</accession>
<protein>
    <submittedName>
        <fullName evidence="5">DNA-binding transcriptional ArsR family regulator</fullName>
    </submittedName>
</protein>
<proteinExistence type="predicted"/>
<keyword evidence="6" id="KW-1185">Reference proteome</keyword>
<keyword evidence="3" id="KW-0804">Transcription</keyword>
<dbReference type="InterPro" id="IPR036388">
    <property type="entry name" value="WH-like_DNA-bd_sf"/>
</dbReference>
<dbReference type="Proteomes" id="UP000247569">
    <property type="component" value="Unassembled WGS sequence"/>
</dbReference>
<sequence length="271" mass="29655">MARTLPAPARPLLQLVSPLGAGPEFLDPLSVDIDEGIDQVMSSPRTTVRAELKRMCAIDRPLTPWIRLLADHDGDTWKDLHRALWTAYRAVLAHRWPQLRTAFYVETAWRARILSRHGLQATLTSLAPSIRWHGLTLEIDFPRDVTIASTGQGIVLCPSLLWAGHLLASSCPDGRLLLIYPAVTPLPLIQDTAPSDPLAALLGTTRARALQLAIHQRTTTELAHDLDVTVAAASMQAKTLREAGLITSHRDGKAVWHQCTPLGLDLLTASA</sequence>
<keyword evidence="1" id="KW-0805">Transcription regulation</keyword>
<dbReference type="AlphaFoldDB" id="A0A318JUR4"/>
<dbReference type="CDD" id="cd00090">
    <property type="entry name" value="HTH_ARSR"/>
    <property type="match status" value="1"/>
</dbReference>
<keyword evidence="2 5" id="KW-0238">DNA-binding</keyword>
<evidence type="ECO:0000256" key="1">
    <source>
        <dbReference type="ARBA" id="ARBA00023015"/>
    </source>
</evidence>